<reference evidence="1" key="2">
    <citation type="journal article" date="2022" name="New Phytol.">
        <title>Evolutionary transition to the ectomycorrhizal habit in the genomes of a hyperdiverse lineage of mushroom-forming fungi.</title>
        <authorList>
            <person name="Looney B."/>
            <person name="Miyauchi S."/>
            <person name="Morin E."/>
            <person name="Drula E."/>
            <person name="Courty P.E."/>
            <person name="Kohler A."/>
            <person name="Kuo A."/>
            <person name="LaButti K."/>
            <person name="Pangilinan J."/>
            <person name="Lipzen A."/>
            <person name="Riley R."/>
            <person name="Andreopoulos W."/>
            <person name="He G."/>
            <person name="Johnson J."/>
            <person name="Nolan M."/>
            <person name="Tritt A."/>
            <person name="Barry K.W."/>
            <person name="Grigoriev I.V."/>
            <person name="Nagy L.G."/>
            <person name="Hibbett D."/>
            <person name="Henrissat B."/>
            <person name="Matheny P.B."/>
            <person name="Labbe J."/>
            <person name="Martin F.M."/>
        </authorList>
    </citation>
    <scope>NUCLEOTIDE SEQUENCE</scope>
    <source>
        <strain evidence="1">FP105234-sp</strain>
    </source>
</reference>
<evidence type="ECO:0000313" key="1">
    <source>
        <dbReference type="EMBL" id="KAI0047002.1"/>
    </source>
</evidence>
<dbReference type="Proteomes" id="UP000814033">
    <property type="component" value="Unassembled WGS sequence"/>
</dbReference>
<sequence length="179" mass="20380">MRSKTQGEDLQSQLRCCYPFWCVNRRFAAGPLSCPLVFHRYHGHRVPTPLRRRHHQQKRSQRARMPLPGLRMKASFVSSLGQLAASTAHTDRAGHGKVWVLGVDASCWTHQCYSSERAEPVTEPPAPDCKLPRALHTIFARLLRLHREAVIPVLVFNGSRPFLQARAKMLDRQIFPASP</sequence>
<name>A0ACB8RT52_9AGAM</name>
<reference evidence="1" key="1">
    <citation type="submission" date="2021-02" db="EMBL/GenBank/DDBJ databases">
        <authorList>
            <consortium name="DOE Joint Genome Institute"/>
            <person name="Ahrendt S."/>
            <person name="Looney B.P."/>
            <person name="Miyauchi S."/>
            <person name="Morin E."/>
            <person name="Drula E."/>
            <person name="Courty P.E."/>
            <person name="Chicoki N."/>
            <person name="Fauchery L."/>
            <person name="Kohler A."/>
            <person name="Kuo A."/>
            <person name="Labutti K."/>
            <person name="Pangilinan J."/>
            <person name="Lipzen A."/>
            <person name="Riley R."/>
            <person name="Andreopoulos W."/>
            <person name="He G."/>
            <person name="Johnson J."/>
            <person name="Barry K.W."/>
            <person name="Grigoriev I.V."/>
            <person name="Nagy L."/>
            <person name="Hibbett D."/>
            <person name="Henrissat B."/>
            <person name="Matheny P.B."/>
            <person name="Labbe J."/>
            <person name="Martin F."/>
        </authorList>
    </citation>
    <scope>NUCLEOTIDE SEQUENCE</scope>
    <source>
        <strain evidence="1">FP105234-sp</strain>
    </source>
</reference>
<comment type="caution">
    <text evidence="1">The sequence shown here is derived from an EMBL/GenBank/DDBJ whole genome shotgun (WGS) entry which is preliminary data.</text>
</comment>
<organism evidence="1 2">
    <name type="scientific">Auriscalpium vulgare</name>
    <dbReference type="NCBI Taxonomy" id="40419"/>
    <lineage>
        <taxon>Eukaryota</taxon>
        <taxon>Fungi</taxon>
        <taxon>Dikarya</taxon>
        <taxon>Basidiomycota</taxon>
        <taxon>Agaricomycotina</taxon>
        <taxon>Agaricomycetes</taxon>
        <taxon>Russulales</taxon>
        <taxon>Auriscalpiaceae</taxon>
        <taxon>Auriscalpium</taxon>
    </lineage>
</organism>
<keyword evidence="2" id="KW-1185">Reference proteome</keyword>
<protein>
    <submittedName>
        <fullName evidence="1">Uncharacterized protein</fullName>
    </submittedName>
</protein>
<accession>A0ACB8RT52</accession>
<gene>
    <name evidence="1" type="ORF">FA95DRAFT_1296614</name>
</gene>
<proteinExistence type="predicted"/>
<evidence type="ECO:0000313" key="2">
    <source>
        <dbReference type="Proteomes" id="UP000814033"/>
    </source>
</evidence>
<dbReference type="EMBL" id="MU275913">
    <property type="protein sequence ID" value="KAI0047002.1"/>
    <property type="molecule type" value="Genomic_DNA"/>
</dbReference>